<dbReference type="RefSeq" id="WP_039462308.1">
    <property type="nucleotide sequence ID" value="NZ_JWLZ01000159.1"/>
</dbReference>
<dbReference type="Gene3D" id="1.10.1040.10">
    <property type="entry name" value="N-(1-d-carboxylethyl)-l-norvaline Dehydrogenase, domain 2"/>
    <property type="match status" value="1"/>
</dbReference>
<dbReference type="SUPFAM" id="SSF48179">
    <property type="entry name" value="6-phosphogluconate dehydrogenase C-terminal domain-like"/>
    <property type="match status" value="1"/>
</dbReference>
<dbReference type="SUPFAM" id="SSF51735">
    <property type="entry name" value="NAD(P)-binding Rossmann-fold domains"/>
    <property type="match status" value="1"/>
</dbReference>
<dbReference type="InterPro" id="IPR013328">
    <property type="entry name" value="6PGD_dom2"/>
</dbReference>
<evidence type="ECO:0000313" key="4">
    <source>
        <dbReference type="EMBL" id="KHT63238.1"/>
    </source>
</evidence>
<dbReference type="AlphaFoldDB" id="A0A0B9G3D8"/>
<evidence type="ECO:0000256" key="1">
    <source>
        <dbReference type="ARBA" id="ARBA00023002"/>
    </source>
</evidence>
<comment type="caution">
    <text evidence="4">The sequence shown here is derived from an EMBL/GenBank/DDBJ whole genome shotgun (WGS) entry which is preliminary data.</text>
</comment>
<dbReference type="GO" id="GO:0051287">
    <property type="term" value="F:NAD binding"/>
    <property type="evidence" value="ECO:0007669"/>
    <property type="project" value="InterPro"/>
</dbReference>
<feature type="domain" description="Glycerol-3-phosphate dehydrogenase NAD-dependent N-terminal" evidence="2">
    <location>
        <begin position="5"/>
        <end position="112"/>
    </location>
</feature>
<dbReference type="PANTHER" id="PTHR38015:SF1">
    <property type="entry name" value="OPINE DEHYDROGENASE DOMAIN-CONTAINING PROTEIN"/>
    <property type="match status" value="1"/>
</dbReference>
<dbReference type="Gene3D" id="3.40.50.720">
    <property type="entry name" value="NAD(P)-binding Rossmann-like Domain"/>
    <property type="match status" value="1"/>
</dbReference>
<organism evidence="4 5">
    <name type="scientific">Photobacterium gaetbulicola</name>
    <dbReference type="NCBI Taxonomy" id="1295392"/>
    <lineage>
        <taxon>Bacteria</taxon>
        <taxon>Pseudomonadati</taxon>
        <taxon>Pseudomonadota</taxon>
        <taxon>Gammaproteobacteria</taxon>
        <taxon>Vibrionales</taxon>
        <taxon>Vibrionaceae</taxon>
        <taxon>Photobacterium</taxon>
    </lineage>
</organism>
<name>A0A0B9G3D8_9GAMM</name>
<evidence type="ECO:0000259" key="3">
    <source>
        <dbReference type="Pfam" id="PF02317"/>
    </source>
</evidence>
<dbReference type="InterPro" id="IPR036291">
    <property type="entry name" value="NAD(P)-bd_dom_sf"/>
</dbReference>
<dbReference type="PANTHER" id="PTHR38015">
    <property type="entry name" value="BLR6086 PROTEIN"/>
    <property type="match status" value="1"/>
</dbReference>
<gene>
    <name evidence="4" type="ORF">RJ45_12525</name>
</gene>
<dbReference type="Pfam" id="PF02317">
    <property type="entry name" value="Octopine_DH"/>
    <property type="match status" value="1"/>
</dbReference>
<dbReference type="Pfam" id="PF01210">
    <property type="entry name" value="NAD_Gly3P_dh_N"/>
    <property type="match status" value="1"/>
</dbReference>
<evidence type="ECO:0000259" key="2">
    <source>
        <dbReference type="Pfam" id="PF01210"/>
    </source>
</evidence>
<reference evidence="4 5" key="1">
    <citation type="submission" date="2014-12" db="EMBL/GenBank/DDBJ databases">
        <title>Genome sequencing of Photobacterium gaetbulicola AD005a.</title>
        <authorList>
            <person name="Adrian T.G.S."/>
            <person name="Chan K.G."/>
        </authorList>
    </citation>
    <scope>NUCLEOTIDE SEQUENCE [LARGE SCALE GENOMIC DNA]</scope>
    <source>
        <strain evidence="4 5">AD005a</strain>
    </source>
</reference>
<dbReference type="InterPro" id="IPR008927">
    <property type="entry name" value="6-PGluconate_DH-like_C_sf"/>
</dbReference>
<dbReference type="InterPro" id="IPR051729">
    <property type="entry name" value="Opine/Lysopine_DH"/>
</dbReference>
<dbReference type="GO" id="GO:0016616">
    <property type="term" value="F:oxidoreductase activity, acting on the CH-OH group of donors, NAD or NADP as acceptor"/>
    <property type="evidence" value="ECO:0007669"/>
    <property type="project" value="InterPro"/>
</dbReference>
<dbReference type="InterPro" id="IPR011128">
    <property type="entry name" value="G3P_DH_NAD-dep_N"/>
</dbReference>
<dbReference type="InterPro" id="IPR003421">
    <property type="entry name" value="Opine_DH"/>
</dbReference>
<protein>
    <submittedName>
        <fullName evidence="4">Nopaline dehydrogenase</fullName>
    </submittedName>
</protein>
<dbReference type="EMBL" id="JWLZ01000159">
    <property type="protein sequence ID" value="KHT63238.1"/>
    <property type="molecule type" value="Genomic_DNA"/>
</dbReference>
<proteinExistence type="predicted"/>
<dbReference type="Proteomes" id="UP000031278">
    <property type="component" value="Unassembled WGS sequence"/>
</dbReference>
<dbReference type="GO" id="GO:0046168">
    <property type="term" value="P:glycerol-3-phosphate catabolic process"/>
    <property type="evidence" value="ECO:0007669"/>
    <property type="project" value="InterPro"/>
</dbReference>
<feature type="domain" description="Opine dehydrogenase" evidence="3">
    <location>
        <begin position="195"/>
        <end position="339"/>
    </location>
</feature>
<sequence>MTNRVSIIGSGNAGLTAAYHFTKHGADVCLYGSKGFDQPLQDIEQRGGIEALSHFNDVELTFAGFQAIDKISRDLKETLDYADLVVLPVPSFAQEPLFIEMLPHLRDGQIIMLMPGNYGSLVLNRIKHERGYGQLDITFVDAISIPWATRIVGPAQLAILGMKEFLPVAAFPAKRSQMAIDALQPVMPLPLTALGNVIEAGLENINFGGHPLLTTLNMGLLENFDGQFNYYKDCCSVSTAKAAAAMENERLAIGRLLGLTLKPELDAMNALYDMDCKTVYEVNRTSETHGKLNSAPNSASNRYITEDAAYLLVPCYELGQLTGVETPMITACLHIDNAYNDTNYFTTGRTLKKMGLDNLSAQEIMDFVA</sequence>
<accession>A0A0B9G3D8</accession>
<evidence type="ECO:0000313" key="5">
    <source>
        <dbReference type="Proteomes" id="UP000031278"/>
    </source>
</evidence>
<keyword evidence="1" id="KW-0560">Oxidoreductase</keyword>